<dbReference type="Proteomes" id="UP000319143">
    <property type="component" value="Unassembled WGS sequence"/>
</dbReference>
<comment type="caution">
    <text evidence="3">The sequence shown here is derived from an EMBL/GenBank/DDBJ whole genome shotgun (WGS) entry which is preliminary data.</text>
</comment>
<evidence type="ECO:0000313" key="3">
    <source>
        <dbReference type="EMBL" id="TWU41973.1"/>
    </source>
</evidence>
<feature type="signal peptide" evidence="2">
    <location>
        <begin position="1"/>
        <end position="27"/>
    </location>
</feature>
<evidence type="ECO:0008006" key="5">
    <source>
        <dbReference type="Google" id="ProtNLM"/>
    </source>
</evidence>
<dbReference type="RefSeq" id="WP_146524118.1">
    <property type="nucleotide sequence ID" value="NZ_SJPV01000001.1"/>
</dbReference>
<proteinExistence type="predicted"/>
<dbReference type="AlphaFoldDB" id="A0A5C6DX14"/>
<protein>
    <recommendedName>
        <fullName evidence="5">IgA FC receptor</fullName>
    </recommendedName>
</protein>
<feature type="region of interest" description="Disordered" evidence="1">
    <location>
        <begin position="94"/>
        <end position="186"/>
    </location>
</feature>
<accession>A0A5C6DX14</accession>
<dbReference type="EMBL" id="SJPV01000001">
    <property type="protein sequence ID" value="TWU41973.1"/>
    <property type="molecule type" value="Genomic_DNA"/>
</dbReference>
<gene>
    <name evidence="3" type="ORF">Poly41_02690</name>
</gene>
<name>A0A5C6DX14_9BACT</name>
<dbReference type="OrthoDB" id="291574at2"/>
<keyword evidence="4" id="KW-1185">Reference proteome</keyword>
<feature type="compositionally biased region" description="Pro residues" evidence="1">
    <location>
        <begin position="130"/>
        <end position="140"/>
    </location>
</feature>
<evidence type="ECO:0000313" key="4">
    <source>
        <dbReference type="Proteomes" id="UP000319143"/>
    </source>
</evidence>
<evidence type="ECO:0000256" key="2">
    <source>
        <dbReference type="SAM" id="SignalP"/>
    </source>
</evidence>
<feature type="region of interest" description="Disordered" evidence="1">
    <location>
        <begin position="32"/>
        <end position="80"/>
    </location>
</feature>
<feature type="chain" id="PRO_5022796817" description="IgA FC receptor" evidence="2">
    <location>
        <begin position="28"/>
        <end position="318"/>
    </location>
</feature>
<reference evidence="3 4" key="1">
    <citation type="submission" date="2019-02" db="EMBL/GenBank/DDBJ databases">
        <title>Deep-cultivation of Planctomycetes and their phenomic and genomic characterization uncovers novel biology.</title>
        <authorList>
            <person name="Wiegand S."/>
            <person name="Jogler M."/>
            <person name="Boedeker C."/>
            <person name="Pinto D."/>
            <person name="Vollmers J."/>
            <person name="Rivas-Marin E."/>
            <person name="Kohn T."/>
            <person name="Peeters S.H."/>
            <person name="Heuer A."/>
            <person name="Rast P."/>
            <person name="Oberbeckmann S."/>
            <person name="Bunk B."/>
            <person name="Jeske O."/>
            <person name="Meyerdierks A."/>
            <person name="Storesund J.E."/>
            <person name="Kallscheuer N."/>
            <person name="Luecker S."/>
            <person name="Lage O.M."/>
            <person name="Pohl T."/>
            <person name="Merkel B.J."/>
            <person name="Hornburger P."/>
            <person name="Mueller R.-W."/>
            <person name="Bruemmer F."/>
            <person name="Labrenz M."/>
            <person name="Spormann A.M."/>
            <person name="Op Den Camp H."/>
            <person name="Overmann J."/>
            <person name="Amann R."/>
            <person name="Jetten M.S.M."/>
            <person name="Mascher T."/>
            <person name="Medema M.H."/>
            <person name="Devos D.P."/>
            <person name="Kaster A.-K."/>
            <person name="Ovreas L."/>
            <person name="Rohde M."/>
            <person name="Galperin M.Y."/>
            <person name="Jogler C."/>
        </authorList>
    </citation>
    <scope>NUCLEOTIDE SEQUENCE [LARGE SCALE GENOMIC DNA]</scope>
    <source>
        <strain evidence="3 4">Poly41</strain>
    </source>
</reference>
<sequence precursor="true">MRLERIVRHILMSLASFIFVVSATVDAFSQPTAPGASFETPQTEMKPIGSPSSVDRYRDPSSRTTAARPASYQETGYQPDRSAVRQTVMLQQMDGPPVTAPALPPRSAGQMPPSGFAPPPSGYSVAPPSQSAPPQLPPSNGPSMNASPATSPPMYAGPPMYANPTNAAPMDPRGSASLPPQSTSLTPVPSIMAPSASDYVPLNPPQLQSEYATMNNCGCISAPSSYSVQDCGLGCGTPVSYTVAPYPTATPAAAPMTTAVATPPTMPAATAASAAPVGSLFTLGQEANPVQVGQGLWGQPVAYVPGQGVRNWMRYFFP</sequence>
<evidence type="ECO:0000256" key="1">
    <source>
        <dbReference type="SAM" id="MobiDB-lite"/>
    </source>
</evidence>
<organism evidence="3 4">
    <name type="scientific">Novipirellula artificiosorum</name>
    <dbReference type="NCBI Taxonomy" id="2528016"/>
    <lineage>
        <taxon>Bacteria</taxon>
        <taxon>Pseudomonadati</taxon>
        <taxon>Planctomycetota</taxon>
        <taxon>Planctomycetia</taxon>
        <taxon>Pirellulales</taxon>
        <taxon>Pirellulaceae</taxon>
        <taxon>Novipirellula</taxon>
    </lineage>
</organism>
<keyword evidence="2" id="KW-0732">Signal</keyword>